<dbReference type="EMBL" id="JAVDPY010000001">
    <property type="protein sequence ID" value="MDR6331557.1"/>
    <property type="molecule type" value="Genomic_DNA"/>
</dbReference>
<accession>A0ABU1K9P1</accession>
<organism evidence="1 2">
    <name type="scientific">Xanthobacter flavus</name>
    <dbReference type="NCBI Taxonomy" id="281"/>
    <lineage>
        <taxon>Bacteria</taxon>
        <taxon>Pseudomonadati</taxon>
        <taxon>Pseudomonadota</taxon>
        <taxon>Alphaproteobacteria</taxon>
        <taxon>Hyphomicrobiales</taxon>
        <taxon>Xanthobacteraceae</taxon>
        <taxon>Xanthobacter</taxon>
    </lineage>
</organism>
<name>A0ABU1K9P1_XANFL</name>
<keyword evidence="2" id="KW-1185">Reference proteome</keyword>
<gene>
    <name evidence="1" type="ORF">GGQ86_000004</name>
</gene>
<proteinExistence type="predicted"/>
<comment type="caution">
    <text evidence="1">The sequence shown here is derived from an EMBL/GenBank/DDBJ whole genome shotgun (WGS) entry which is preliminary data.</text>
</comment>
<reference evidence="1 2" key="1">
    <citation type="submission" date="2023-07" db="EMBL/GenBank/DDBJ databases">
        <title>Genomic Encyclopedia of Type Strains, Phase IV (KMG-IV): sequencing the most valuable type-strain genomes for metagenomic binning, comparative biology and taxonomic classification.</title>
        <authorList>
            <person name="Goeker M."/>
        </authorList>
    </citation>
    <scope>NUCLEOTIDE SEQUENCE [LARGE SCALE GENOMIC DNA]</scope>
    <source>
        <strain evidence="1 2">DSM 338</strain>
    </source>
</reference>
<evidence type="ECO:0000313" key="2">
    <source>
        <dbReference type="Proteomes" id="UP001245370"/>
    </source>
</evidence>
<sequence>MSTVRQKLAAWFYIFLPLCYPATTRNPPKPYGIMLQELT</sequence>
<dbReference type="Proteomes" id="UP001245370">
    <property type="component" value="Unassembled WGS sequence"/>
</dbReference>
<protein>
    <submittedName>
        <fullName evidence="1">Uncharacterized protein</fullName>
    </submittedName>
</protein>
<evidence type="ECO:0000313" key="1">
    <source>
        <dbReference type="EMBL" id="MDR6331557.1"/>
    </source>
</evidence>